<comment type="caution">
    <text evidence="3">The sequence shown here is derived from an EMBL/GenBank/DDBJ whole genome shotgun (WGS) entry which is preliminary data.</text>
</comment>
<dbReference type="NCBIfam" id="TIGR01760">
    <property type="entry name" value="tape_meas_TP901"/>
    <property type="match status" value="1"/>
</dbReference>
<dbReference type="PANTHER" id="PTHR37813">
    <property type="entry name" value="FELS-2 PROPHAGE PROTEIN"/>
    <property type="match status" value="1"/>
</dbReference>
<keyword evidence="1" id="KW-1188">Viral release from host cell</keyword>
<name>A0A0F9JHU0_9ZZZZ</name>
<evidence type="ECO:0000313" key="3">
    <source>
        <dbReference type="EMBL" id="KKL98577.1"/>
    </source>
</evidence>
<dbReference type="EMBL" id="LAZR01017882">
    <property type="protein sequence ID" value="KKL98577.1"/>
    <property type="molecule type" value="Genomic_DNA"/>
</dbReference>
<gene>
    <name evidence="3" type="ORF">LCGC14_1823060</name>
</gene>
<organism evidence="3">
    <name type="scientific">marine sediment metagenome</name>
    <dbReference type="NCBI Taxonomy" id="412755"/>
    <lineage>
        <taxon>unclassified sequences</taxon>
        <taxon>metagenomes</taxon>
        <taxon>ecological metagenomes</taxon>
    </lineage>
</organism>
<dbReference type="Pfam" id="PF10145">
    <property type="entry name" value="PhageMin_Tail"/>
    <property type="match status" value="1"/>
</dbReference>
<feature type="non-terminal residue" evidence="3">
    <location>
        <position position="395"/>
    </location>
</feature>
<dbReference type="AlphaFoldDB" id="A0A0F9JHU0"/>
<protein>
    <recommendedName>
        <fullName evidence="2">Phage tail tape measure protein domain-containing protein</fullName>
    </recommendedName>
</protein>
<accession>A0A0F9JHU0</accession>
<evidence type="ECO:0000256" key="1">
    <source>
        <dbReference type="ARBA" id="ARBA00022612"/>
    </source>
</evidence>
<dbReference type="InterPro" id="IPR010090">
    <property type="entry name" value="Phage_tape_meas"/>
</dbReference>
<evidence type="ECO:0000259" key="2">
    <source>
        <dbReference type="Pfam" id="PF10145"/>
    </source>
</evidence>
<feature type="domain" description="Phage tail tape measure protein" evidence="2">
    <location>
        <begin position="90"/>
        <end position="252"/>
    </location>
</feature>
<proteinExistence type="predicted"/>
<reference evidence="3" key="1">
    <citation type="journal article" date="2015" name="Nature">
        <title>Complex archaea that bridge the gap between prokaryotes and eukaryotes.</title>
        <authorList>
            <person name="Spang A."/>
            <person name="Saw J.H."/>
            <person name="Jorgensen S.L."/>
            <person name="Zaremba-Niedzwiedzka K."/>
            <person name="Martijn J."/>
            <person name="Lind A.E."/>
            <person name="van Eijk R."/>
            <person name="Schleper C."/>
            <person name="Guy L."/>
            <person name="Ettema T.J."/>
        </authorList>
    </citation>
    <scope>NUCLEOTIDE SEQUENCE</scope>
</reference>
<sequence>MPNVGSPYVVVRARTTKLKGDMNDAHRIVDGAMSKIETAFKVAAVAAAAAFVVMSKNILSLGLDFEATMKTVQAWSGATGESLQALTDIAREMGRTTEWSANQSAEALKFLAAAGFTVEQSIAALPATLELATAGQVDLASAADITTDVMTAFGLEVEELNRVNNAFITTSSSSNTNVLMLGESFKMVAPTANVMGVSIEKTAAMLGALASAGIKGGMAGRGLNAIMLKSRKAAEMLGIEYTGVEDTIRAMTKAGWGDIEYQKAFGIMHVKTAAGLVGQFENYEKLTEKIIENTTATQDLATIIRDSLGVEIKELESIIQDKMLDVFDKIKPSLREIVTGMTAWIDKNRELIEQKTDEAIDKIKTALTATWDVLTKLKTFYDNLPEGTVGVGLIG</sequence>
<dbReference type="PANTHER" id="PTHR37813:SF1">
    <property type="entry name" value="FELS-2 PROPHAGE PROTEIN"/>
    <property type="match status" value="1"/>
</dbReference>